<organism evidence="2 3">
    <name type="scientific">Pseudomonas putida (strain DOT-T1E)</name>
    <dbReference type="NCBI Taxonomy" id="1196325"/>
    <lineage>
        <taxon>Bacteria</taxon>
        <taxon>Pseudomonadati</taxon>
        <taxon>Pseudomonadota</taxon>
        <taxon>Gammaproteobacteria</taxon>
        <taxon>Pseudomonadales</taxon>
        <taxon>Pseudomonadaceae</taxon>
        <taxon>Pseudomonas</taxon>
    </lineage>
</organism>
<evidence type="ECO:0000313" key="2">
    <source>
        <dbReference type="EMBL" id="AFO51224.1"/>
    </source>
</evidence>
<dbReference type="HOGENOM" id="CLU_043930_0_0_6"/>
<dbReference type="EMBL" id="CP003734">
    <property type="protein sequence ID" value="AFO51224.1"/>
    <property type="molecule type" value="Genomic_DNA"/>
</dbReference>
<feature type="transmembrane region" description="Helical" evidence="1">
    <location>
        <begin position="351"/>
        <end position="368"/>
    </location>
</feature>
<dbReference type="InterPro" id="IPR038728">
    <property type="entry name" value="YkvI-like"/>
</dbReference>
<proteinExistence type="predicted"/>
<evidence type="ECO:0000256" key="1">
    <source>
        <dbReference type="SAM" id="Phobius"/>
    </source>
</evidence>
<gene>
    <name evidence="2" type="ordered locus">T1E_5403</name>
</gene>
<sequence length="379" mass="39400">MGCKAAPTTAVCDGDDKTTINPEVHMQEQLKIAGAFVGVIVGAGFASGRELLLFFVDFGVWGLAGALVSAALFTFLGMALAGLGNRQQATSHKDVILAICGRHLGMFVDWLITFFMFAVTVVMLAGGGALLEQQFGIPALTGSVLVMLVVVGIVCLDVRKMILAIGAITPLLILVASAIALYAVITREQSFAALDQVASQQQAGTRHWLLGAFLYVSYNIVAGAPILAILGGSAKGEKAAVWGGLLGGAALGGLMLVMSAGLLSRLDSVADQPMPMLSIANEVSPLLGLVMCLIIFGMIVNTAVGTLFSFLSRLLPAGTTKFRWGSVVTGVVVFGCSLVGFISLVGEVYPLFGYLGFVLMTAVLLAWVRRGRAAKAVAA</sequence>
<evidence type="ECO:0008006" key="4">
    <source>
        <dbReference type="Google" id="ProtNLM"/>
    </source>
</evidence>
<keyword evidence="1" id="KW-1133">Transmembrane helix</keyword>
<keyword evidence="1" id="KW-0812">Transmembrane</keyword>
<protein>
    <recommendedName>
        <fullName evidence="4">Membrane protein YkvI</fullName>
    </recommendedName>
</protein>
<dbReference type="AlphaFoldDB" id="I7CH69"/>
<feature type="transmembrane region" description="Helical" evidence="1">
    <location>
        <begin position="30"/>
        <end position="48"/>
    </location>
</feature>
<feature type="transmembrane region" description="Helical" evidence="1">
    <location>
        <begin position="208"/>
        <end position="230"/>
    </location>
</feature>
<reference evidence="3" key="1">
    <citation type="journal article" date="2013" name="Microb. Biotechnol.">
        <title>Metabolic potential of the organic-solvent tolerant Pseudomonas putida DOT-T1E deduced from its annotated genome.</title>
        <authorList>
            <person name="Udaondo Z."/>
            <person name="Molina L."/>
            <person name="Daniels C."/>
            <person name="Gomez M.J."/>
            <person name="Molina-Henares M.A."/>
            <person name="Matilla M.A."/>
            <person name="Roca A."/>
            <person name="Fernandez M."/>
            <person name="Duque E."/>
            <person name="Segura A."/>
            <person name="Ramos J.L."/>
        </authorList>
    </citation>
    <scope>NUCLEOTIDE SEQUENCE [LARGE SCALE GENOMIC DNA]</scope>
    <source>
        <strain evidence="3">DOT-T1E</strain>
    </source>
</reference>
<dbReference type="Proteomes" id="UP000006503">
    <property type="component" value="Chromosome"/>
</dbReference>
<dbReference type="PATRIC" id="fig|1196325.3.peg.5360"/>
<dbReference type="PANTHER" id="PTHR37814">
    <property type="entry name" value="CONSERVED MEMBRANE PROTEIN"/>
    <property type="match status" value="1"/>
</dbReference>
<feature type="transmembrane region" description="Helical" evidence="1">
    <location>
        <begin position="324"/>
        <end position="345"/>
    </location>
</feature>
<feature type="transmembrane region" description="Helical" evidence="1">
    <location>
        <begin position="286"/>
        <end position="312"/>
    </location>
</feature>
<keyword evidence="1" id="KW-0472">Membrane</keyword>
<name>I7CH69_PSEPT</name>
<dbReference type="PANTHER" id="PTHR37814:SF1">
    <property type="entry name" value="MEMBRANE PROTEIN"/>
    <property type="match status" value="1"/>
</dbReference>
<dbReference type="KEGG" id="ppx:T1E_5403"/>
<accession>I7CH69</accession>
<feature type="transmembrane region" description="Helical" evidence="1">
    <location>
        <begin position="135"/>
        <end position="156"/>
    </location>
</feature>
<feature type="transmembrane region" description="Helical" evidence="1">
    <location>
        <begin position="104"/>
        <end position="129"/>
    </location>
</feature>
<evidence type="ECO:0000313" key="3">
    <source>
        <dbReference type="Proteomes" id="UP000006503"/>
    </source>
</evidence>
<feature type="transmembrane region" description="Helical" evidence="1">
    <location>
        <begin position="242"/>
        <end position="266"/>
    </location>
</feature>
<feature type="transmembrane region" description="Helical" evidence="1">
    <location>
        <begin position="163"/>
        <end position="185"/>
    </location>
</feature>
<feature type="transmembrane region" description="Helical" evidence="1">
    <location>
        <begin position="60"/>
        <end position="83"/>
    </location>
</feature>